<dbReference type="Ensembl" id="ENSSAUT00010024711.1">
    <property type="protein sequence ID" value="ENSSAUP00010023419.1"/>
    <property type="gene ID" value="ENSSAUG00010009675.1"/>
</dbReference>
<feature type="region of interest" description="Disordered" evidence="11">
    <location>
        <begin position="958"/>
        <end position="993"/>
    </location>
</feature>
<evidence type="ECO:0000256" key="8">
    <source>
        <dbReference type="ARBA" id="ARBA00022737"/>
    </source>
</evidence>
<evidence type="ECO:0000256" key="4">
    <source>
        <dbReference type="ARBA" id="ARBA00012485"/>
    </source>
</evidence>
<dbReference type="InterPro" id="IPR032348">
    <property type="entry name" value="HECW_N"/>
</dbReference>
<evidence type="ECO:0000256" key="1">
    <source>
        <dbReference type="ARBA" id="ARBA00000885"/>
    </source>
</evidence>
<comment type="catalytic activity">
    <reaction evidence="1">
        <text>S-ubiquitinyl-[E2 ubiquitin-conjugating enzyme]-L-cysteine + [acceptor protein]-L-lysine = [E2 ubiquitin-conjugating enzyme]-L-cysteine + N(6)-ubiquitinyl-[acceptor protein]-L-lysine.</text>
        <dbReference type="EC" id="2.3.2.26"/>
    </reaction>
</comment>
<dbReference type="InterPro" id="IPR001202">
    <property type="entry name" value="WW_dom"/>
</dbReference>
<dbReference type="InterPro" id="IPR036020">
    <property type="entry name" value="WW_dom_sf"/>
</dbReference>
<dbReference type="FunFam" id="3.30.2160.10:FF:000005">
    <property type="entry name" value="E3 ubiquitin-protein ligase HECW2 isoform X1"/>
    <property type="match status" value="1"/>
</dbReference>
<dbReference type="FunFam" id="2.20.70.10:FF:000007">
    <property type="entry name" value="E3 ubiquitin-protein ligase HECW2 isoform X1"/>
    <property type="match status" value="1"/>
</dbReference>
<dbReference type="PROSITE" id="PS01159">
    <property type="entry name" value="WW_DOMAIN_1"/>
    <property type="match status" value="1"/>
</dbReference>
<evidence type="ECO:0000256" key="2">
    <source>
        <dbReference type="ARBA" id="ARBA00004496"/>
    </source>
</evidence>
<comment type="pathway">
    <text evidence="3">Protein modification; protein ubiquitination.</text>
</comment>
<feature type="region of interest" description="Disordered" evidence="11">
    <location>
        <begin position="578"/>
        <end position="606"/>
    </location>
</feature>
<dbReference type="Gene3D" id="3.30.2410.10">
    <property type="entry name" value="Hect, E3 ligase catalytic domain"/>
    <property type="match status" value="1"/>
</dbReference>
<feature type="domain" description="HECT" evidence="14">
    <location>
        <begin position="1152"/>
        <end position="1468"/>
    </location>
</feature>
<dbReference type="GO" id="GO:0048814">
    <property type="term" value="P:regulation of dendrite morphogenesis"/>
    <property type="evidence" value="ECO:0007669"/>
    <property type="project" value="TreeGrafter"/>
</dbReference>
<dbReference type="SMART" id="SM00239">
    <property type="entry name" value="C2"/>
    <property type="match status" value="1"/>
</dbReference>
<dbReference type="UniPathway" id="UPA00143"/>
<dbReference type="PROSITE" id="PS50004">
    <property type="entry name" value="C2"/>
    <property type="match status" value="1"/>
</dbReference>
<dbReference type="FunFam" id="2.20.70.10:FF:000048">
    <property type="entry name" value="HECT, C2 and WW domain-containing E3 ubiquitin protein ligase 1"/>
    <property type="match status" value="1"/>
</dbReference>
<dbReference type="PANTHER" id="PTHR11254">
    <property type="entry name" value="HECT DOMAIN UBIQUITIN-PROTEIN LIGASE"/>
    <property type="match status" value="1"/>
</dbReference>
<gene>
    <name evidence="15" type="primary">HECW2</name>
    <name evidence="15" type="synonym">hecw2a</name>
</gene>
<dbReference type="GO" id="GO:0016567">
    <property type="term" value="P:protein ubiquitination"/>
    <property type="evidence" value="ECO:0007669"/>
    <property type="project" value="UniProtKB-UniPathway"/>
</dbReference>
<evidence type="ECO:0000256" key="10">
    <source>
        <dbReference type="PROSITE-ProRule" id="PRU00104"/>
    </source>
</evidence>
<evidence type="ECO:0000313" key="15">
    <source>
        <dbReference type="Ensembl" id="ENSSAUP00010023419.1"/>
    </source>
</evidence>
<dbReference type="FunFam" id="3.90.1750.10:FF:000036">
    <property type="entry name" value="E3 ubiquitin-protein ligase HECW2"/>
    <property type="match status" value="1"/>
</dbReference>
<dbReference type="FunFam" id="2.60.40.2840:FF:000001">
    <property type="entry name" value="E3 ubiquitin-protein ligase HECW2 isoform X1"/>
    <property type="match status" value="1"/>
</dbReference>
<evidence type="ECO:0000256" key="3">
    <source>
        <dbReference type="ARBA" id="ARBA00004906"/>
    </source>
</evidence>
<dbReference type="Gene3D" id="3.90.1750.10">
    <property type="entry name" value="Hect, E3 ligase catalytic domains"/>
    <property type="match status" value="1"/>
</dbReference>
<protein>
    <recommendedName>
        <fullName evidence="4">HECT-type E3 ubiquitin transferase</fullName>
        <ecNumber evidence="4">2.3.2.26</ecNumber>
    </recommendedName>
</protein>
<dbReference type="InterPro" id="IPR000569">
    <property type="entry name" value="HECT_dom"/>
</dbReference>
<feature type="region of interest" description="Disordered" evidence="11">
    <location>
        <begin position="352"/>
        <end position="398"/>
    </location>
</feature>
<evidence type="ECO:0000313" key="16">
    <source>
        <dbReference type="Proteomes" id="UP000472265"/>
    </source>
</evidence>
<evidence type="ECO:0000256" key="11">
    <source>
        <dbReference type="SAM" id="MobiDB-lite"/>
    </source>
</evidence>
<keyword evidence="6" id="KW-0597">Phosphoprotein</keyword>
<dbReference type="Proteomes" id="UP000472265">
    <property type="component" value="Chromosome 9"/>
</dbReference>
<dbReference type="Gene3D" id="2.60.40.2840">
    <property type="match status" value="1"/>
</dbReference>
<dbReference type="Gene3D" id="2.60.40.150">
    <property type="entry name" value="C2 domain"/>
    <property type="match status" value="1"/>
</dbReference>
<feature type="region of interest" description="Disordered" evidence="11">
    <location>
        <begin position="1"/>
        <end position="43"/>
    </location>
</feature>
<dbReference type="Pfam" id="PF16562">
    <property type="entry name" value="HECW_N"/>
    <property type="match status" value="1"/>
</dbReference>
<organism evidence="15 16">
    <name type="scientific">Sparus aurata</name>
    <name type="common">Gilthead sea bream</name>
    <dbReference type="NCBI Taxonomy" id="8175"/>
    <lineage>
        <taxon>Eukaryota</taxon>
        <taxon>Metazoa</taxon>
        <taxon>Chordata</taxon>
        <taxon>Craniata</taxon>
        <taxon>Vertebrata</taxon>
        <taxon>Euteleostomi</taxon>
        <taxon>Actinopterygii</taxon>
        <taxon>Neopterygii</taxon>
        <taxon>Teleostei</taxon>
        <taxon>Neoteleostei</taxon>
        <taxon>Acanthomorphata</taxon>
        <taxon>Eupercaria</taxon>
        <taxon>Spariformes</taxon>
        <taxon>Sparidae</taxon>
        <taxon>Sparus</taxon>
    </lineage>
</organism>
<dbReference type="Gene3D" id="2.20.70.10">
    <property type="match status" value="2"/>
</dbReference>
<evidence type="ECO:0000259" key="13">
    <source>
        <dbReference type="PROSITE" id="PS50020"/>
    </source>
</evidence>
<dbReference type="InterPro" id="IPR037795">
    <property type="entry name" value="C2_HECW"/>
</dbReference>
<keyword evidence="5" id="KW-0963">Cytoplasm</keyword>
<evidence type="ECO:0000256" key="9">
    <source>
        <dbReference type="ARBA" id="ARBA00022786"/>
    </source>
</evidence>
<dbReference type="EC" id="2.3.2.26" evidence="4"/>
<dbReference type="InterPro" id="IPR040524">
    <property type="entry name" value="HECW1_helix"/>
</dbReference>
<dbReference type="SUPFAM" id="SSF51045">
    <property type="entry name" value="WW domain"/>
    <property type="match status" value="2"/>
</dbReference>
<reference evidence="15" key="1">
    <citation type="submission" date="2021-04" db="EMBL/GenBank/DDBJ databases">
        <authorList>
            <consortium name="Wellcome Sanger Institute Data Sharing"/>
        </authorList>
    </citation>
    <scope>NUCLEOTIDE SEQUENCE [LARGE SCALE GENOMIC DNA]</scope>
</reference>
<evidence type="ECO:0000259" key="14">
    <source>
        <dbReference type="PROSITE" id="PS50237"/>
    </source>
</evidence>
<dbReference type="Pfam" id="PF00632">
    <property type="entry name" value="HECT"/>
    <property type="match status" value="2"/>
</dbReference>
<dbReference type="SMART" id="SM00119">
    <property type="entry name" value="HECTc"/>
    <property type="match status" value="1"/>
</dbReference>
<dbReference type="InterPro" id="IPR035983">
    <property type="entry name" value="Hect_E3_ubiquitin_ligase"/>
</dbReference>
<reference evidence="15" key="2">
    <citation type="submission" date="2025-08" db="UniProtKB">
        <authorList>
            <consortium name="Ensembl"/>
        </authorList>
    </citation>
    <scope>IDENTIFICATION</scope>
</reference>
<feature type="domain" description="C2" evidence="12">
    <location>
        <begin position="192"/>
        <end position="326"/>
    </location>
</feature>
<feature type="compositionally biased region" description="Basic residues" evidence="11">
    <location>
        <begin position="32"/>
        <end position="42"/>
    </location>
</feature>
<dbReference type="FunFam" id="3.90.1750.10:FF:000004">
    <property type="entry name" value="E3 ubiquitin-protein ligase HECW2 isoform X1"/>
    <property type="match status" value="1"/>
</dbReference>
<feature type="active site" description="Glycyl thioester intermediate" evidence="10">
    <location>
        <position position="1436"/>
    </location>
</feature>
<dbReference type="SUPFAM" id="SSF56204">
    <property type="entry name" value="Hect, E3 ligase catalytic domain"/>
    <property type="match status" value="1"/>
</dbReference>
<dbReference type="CDD" id="cd00201">
    <property type="entry name" value="WW"/>
    <property type="match status" value="2"/>
</dbReference>
<keyword evidence="7" id="KW-0808">Transferase</keyword>
<dbReference type="CDD" id="cd08691">
    <property type="entry name" value="C2_NEDL1-like"/>
    <property type="match status" value="1"/>
</dbReference>
<dbReference type="GO" id="GO:0061630">
    <property type="term" value="F:ubiquitin protein ligase activity"/>
    <property type="evidence" value="ECO:0007669"/>
    <property type="project" value="UniProtKB-EC"/>
</dbReference>
<evidence type="ECO:0000256" key="6">
    <source>
        <dbReference type="ARBA" id="ARBA00022553"/>
    </source>
</evidence>
<dbReference type="InterPro" id="IPR050409">
    <property type="entry name" value="E3_ubiq-protein_ligase"/>
</dbReference>
<dbReference type="CDD" id="cd00078">
    <property type="entry name" value="HECTc"/>
    <property type="match status" value="1"/>
</dbReference>
<accession>A0A671VBD3</accession>
<dbReference type="Pfam" id="PF00397">
    <property type="entry name" value="WW"/>
    <property type="match status" value="1"/>
</dbReference>
<comment type="subcellular location">
    <subcellularLocation>
        <location evidence="2">Cytoplasm</location>
    </subcellularLocation>
</comment>
<dbReference type="SMART" id="SM00456">
    <property type="entry name" value="WW"/>
    <property type="match status" value="2"/>
</dbReference>
<sequence>MRPSLATAVLPPRTRSHNPPNLAVGGREHLSAPRRRSPHLRHTLSPENLRTLAERGGAAVDTVSVVSSPIGLPRANSDTDLVTSQSRSSLTASTLEYTLNRGQNLVISWDIKEEVDATDWIGLYHIDETSPSNVWDCKNRGVNGTQKGQIVWRLEPGPYFMEPETKICFKYYHGVSGALRATTPCITVKNPAVEGLAEQVGVEHPRKLISFTLTDLRATGLKKGMFFNPDPYLKMSIHPGKRSVFPIFSHHGQERRSAIIANTTNPVWHGEKYTFVALMTDILYIEVKDKFAKSRPIIKRFLGQLTIPVQRLIEKIPGVQPVSFPLCRRLPTEHVSGQLQFKVELTSTGPDGASPDSIIGMSSLNGAPGTPSDDEDLPHHLPGVVSSSLSPTGSQGSQSLWEGAAAALPDKDLSLVGAEARFLGPAGLSGHEILQRSLMEGLDAIEAPKGPGERPLGAASPKLRSSFPTHTRLSAMLHIDSDEDEDRSGANDITPVPLSPLLFNGEPPDVAEEEDPFPELQPGQLEASVLEEELEGAVGGTEDVPPDAEAILGMGLGLDLDDVEPDVFSEVDEAPFTEAVSHAAPPEGGEVPEDGRGPLEDPSSDIDTCSMATAQQTVVSSSESCPITLTTAVVSSLTLNSVCVSGRGPSHRRGRGLRIQSRSPRKQMERKVTSVCLGVVLFTSSTLKRYFCFLCSGSHVNGHPVRSLPSVRHDIHRYQRVDEPLPPNWEARIDSHGRIFFVDHVNRTTTWQRPTGPPAPQGLTRSNSIQQMEQLNRRYQSIRRTITNSDRVEEAPVDLLPEPESDLMPHSIAEYRRDSAVAHSSGRSRLSLLLQSPSAKFLCSPDFFTMLHSNPSAYRMFTSNTCLKHMISKVRRDAHYFERYQHNRDLVTFLNMFSNKQLELPRGWEMKHDHTGKVSKTVISPFFVDHNCRSTTFIDPRLPLQSSRSTGLLAHRQHLSRQRSHSAGEVVDDSRQTNPPVMPRPSSTFSGSTRSQYQDVVPVAYNDKIVAFLRQPNIVEILQERQPELARNHSLKEKVQFIRTEGVNGLARLSSDADLVMLLSLFEEEVMSYVPPLLHPSYSIASPQSSPGTQRANARAPAPYKRDFEAKLRNFYRKLETKGYGQGPGKVKLIIRRDHLLEDAFNQIMCYSRKDLQRSKLYVSFVGEDGLDYSGPSREFFFLVSRELFNPYYGLFEYSANDTYTVQISPMSAFVDNHHEWFRFSGRILGLALVHQYLLDAFFTRPFYKGLLRIPCDLSDLEFLDEEFHQSLQWMKDNDIEDMLDLTFTVNEEVFGQITERELKPGGAGIPVSEKNKKEYIERMVKWRIERGVAQQTESLVRGFYEVVDVRLVSVFDARELELVIAGTAEIDLADWRNNTEYRGGTGDEKRSRHFVTGTSSIPYEGFASLRGSNGPRRFCVEKWGKITSLPRAHTCFNRLDLPPYPSFSMLYEKLVTAVEETSTFGLE</sequence>
<dbReference type="InParanoid" id="A0A671VBD3"/>
<dbReference type="Gene3D" id="3.30.2160.10">
    <property type="entry name" value="Hect, E3 ligase catalytic domain"/>
    <property type="match status" value="1"/>
</dbReference>
<dbReference type="InterPro" id="IPR000008">
    <property type="entry name" value="C2_dom"/>
</dbReference>
<evidence type="ECO:0000259" key="12">
    <source>
        <dbReference type="PROSITE" id="PS50004"/>
    </source>
</evidence>
<dbReference type="SUPFAM" id="SSF49562">
    <property type="entry name" value="C2 domain (Calcium/lipid-binding domain, CaLB)"/>
    <property type="match status" value="1"/>
</dbReference>
<evidence type="ECO:0000256" key="7">
    <source>
        <dbReference type="ARBA" id="ARBA00022679"/>
    </source>
</evidence>
<dbReference type="GO" id="GO:0005737">
    <property type="term" value="C:cytoplasm"/>
    <property type="evidence" value="ECO:0007669"/>
    <property type="project" value="UniProtKB-SubCell"/>
</dbReference>
<feature type="compositionally biased region" description="Low complexity" evidence="11">
    <location>
        <begin position="381"/>
        <end position="398"/>
    </location>
</feature>
<feature type="domain" description="WW" evidence="13">
    <location>
        <begin position="902"/>
        <end position="942"/>
    </location>
</feature>
<name>A0A671VBD3_SPAAU</name>
<dbReference type="PROSITE" id="PS50237">
    <property type="entry name" value="HECT"/>
    <property type="match status" value="1"/>
</dbReference>
<keyword evidence="16" id="KW-1185">Reference proteome</keyword>
<evidence type="ECO:0000256" key="5">
    <source>
        <dbReference type="ARBA" id="ARBA00022490"/>
    </source>
</evidence>
<keyword evidence="9 10" id="KW-0833">Ubl conjugation pathway</keyword>
<reference evidence="15" key="3">
    <citation type="submission" date="2025-09" db="UniProtKB">
        <authorList>
            <consortium name="Ensembl"/>
        </authorList>
    </citation>
    <scope>IDENTIFICATION</scope>
</reference>
<dbReference type="Pfam" id="PF00168">
    <property type="entry name" value="C2"/>
    <property type="match status" value="1"/>
</dbReference>
<proteinExistence type="predicted"/>
<dbReference type="PANTHER" id="PTHR11254:SF442">
    <property type="entry name" value="HECT-TYPE E3 UBIQUITIN TRANSFERASE"/>
    <property type="match status" value="1"/>
</dbReference>
<dbReference type="PROSITE" id="PS50020">
    <property type="entry name" value="WW_DOMAIN_2"/>
    <property type="match status" value="2"/>
</dbReference>
<feature type="domain" description="WW" evidence="13">
    <location>
        <begin position="723"/>
        <end position="756"/>
    </location>
</feature>
<dbReference type="GO" id="GO:0006511">
    <property type="term" value="P:ubiquitin-dependent protein catabolic process"/>
    <property type="evidence" value="ECO:0007669"/>
    <property type="project" value="TreeGrafter"/>
</dbReference>
<keyword evidence="8" id="KW-0677">Repeat</keyword>
<dbReference type="GeneTree" id="ENSGT00940000155466"/>
<dbReference type="InterPro" id="IPR035892">
    <property type="entry name" value="C2_domain_sf"/>
</dbReference>
<dbReference type="Pfam" id="PF18436">
    <property type="entry name" value="HECW1_helix"/>
    <property type="match status" value="1"/>
</dbReference>